<keyword evidence="8 15" id="KW-0547">Nucleotide-binding</keyword>
<dbReference type="InterPro" id="IPR000472">
    <property type="entry name" value="Activin_recp"/>
</dbReference>
<dbReference type="PANTHER" id="PTHR23255">
    <property type="entry name" value="TRANSFORMING GROWTH FACTOR-BETA RECEPTOR TYPE I AND II"/>
    <property type="match status" value="1"/>
</dbReference>
<keyword evidence="4 16" id="KW-0808">Transferase</keyword>
<dbReference type="Pfam" id="PF07714">
    <property type="entry name" value="PK_Tyr_Ser-Thr"/>
    <property type="match status" value="1"/>
</dbReference>
<dbReference type="InterPro" id="IPR001245">
    <property type="entry name" value="Ser-Thr/Tyr_kinase_cat_dom"/>
</dbReference>
<feature type="domain" description="Protein kinase" evidence="19">
    <location>
        <begin position="202"/>
        <end position="506"/>
    </location>
</feature>
<keyword evidence="5 16" id="KW-0812">Transmembrane</keyword>
<keyword evidence="14 16" id="KW-0675">Receptor</keyword>
<keyword evidence="3 16" id="KW-0723">Serine/threonine-protein kinase</keyword>
<dbReference type="EC" id="2.7.11.30" evidence="16"/>
<evidence type="ECO:0000313" key="20">
    <source>
        <dbReference type="EMBL" id="RVE58530.1"/>
    </source>
</evidence>
<dbReference type="AlphaFoldDB" id="A0A437C7C6"/>
<keyword evidence="10 15" id="KW-0067">ATP-binding</keyword>
<reference evidence="20 21" key="1">
    <citation type="submission" date="2018-11" db="EMBL/GenBank/DDBJ databases">
        <authorList>
            <person name="Lopez-Roques C."/>
            <person name="Donnadieu C."/>
            <person name="Bouchez O."/>
            <person name="Klopp C."/>
            <person name="Cabau C."/>
            <person name="Zahm M."/>
        </authorList>
    </citation>
    <scope>NUCLEOTIDE SEQUENCE [LARGE SCALE GENOMIC DNA]</scope>
    <source>
        <strain evidence="20">RS831</strain>
        <tissue evidence="20">Whole body</tissue>
    </source>
</reference>
<sequence length="1099" mass="120933">MNSPALTACLCVLLLPTIRGLQSEDREERLCAFSNYLQRAESASINGRRRVVKENATIRCSRGSSCYGLWENLADGEMLLLKQGCWTFVGNQHECHDDGCFLATAVSSQMQKDNYRFCCCKQNLCNANYTKAPPTTTSPNHHQFMSKQSAVTTMVTVTTAAILIMALFLGYRGMKRREKLRLSGADVMEAANAEATREDGSLKLLELIGRGRYGAVFRGSLNGQRVAVKVFSSANRKNFLSERSMNCLLQQHHNIARFLTAEEKMSTDGHEESLIVMEFYPHGCLSEYLSLHTVDWLTCCRMTHDVTKGLSFLHTELHRGEQYKPAVAHRDLTSRNVLVRADLSCVLAGFGASVELTSTKPRHPEDDDSMAVREVGTVPYISPEVLGRGLNSALKRVDIYALGLLYWESFRRCSDLFPGETVPLYQLAFQKELGNHRRSEDMQVLVLRDRCRPEFPEAWKRNSLAVWSLKETMEDCWEQDSEERLTAQCAEQRLAGLKLLSPHTQLDNHRSLCHSWRSSQAGSVHAEDSQSAQRKHLQHEEQHAALLCEAKAVEKSCKSDLEFQQPQVEKNFRETSDHLMELKQFGSQLRAAHCERLQSTEQQTLPQRPTSLHLPPKKKITSASSRPPLGKFKSLYRQVETGVAKMNRVREFSVLAEPHLVTTVTNNAIVRSSSVNGKGVNSVCRSSGESVPGRVNPAGPQNEEEVEVKLEIGIKGDDRRRTPLNCGPEEHEPLLRMEQLPAESEPHPPHQNKAGNISTRLGSNSNNNNNSPAPHTQTCPSGSGVGVLKAGLGQAAETLSGYSASVSQQEQEILGPGLRSPSLYNGTLTVQVPLTIQNEADGSDKSPHQKTAKKASALDLTQEDHLIGSAVIIASSDPEKALETKAPAALQAQLSQELDPPSKEAGISDTLTCLQTPSSSEPSSLEDPSMYQEASPLTPEIAKSKANLAKGSKSQHEDLQIPTGEPEAPDLMHHPKARRRPCSLELSSSCTSSDDVSMSSDGSLTATGMKIKQRVKTPYTLKKWCTTSWVASADSSLDSDFECSTRASGSCQVAPGVQRGRVGIQRMNQSKSSMAVFVVGRGSGVVATKTSEHEGMICF</sequence>
<comment type="cofactor">
    <cofactor evidence="16">
        <name>Mg(2+)</name>
        <dbReference type="ChEBI" id="CHEBI:18420"/>
    </cofactor>
    <cofactor evidence="16">
        <name>Mn(2+)</name>
        <dbReference type="ChEBI" id="CHEBI:29035"/>
    </cofactor>
</comment>
<dbReference type="GO" id="GO:0005524">
    <property type="term" value="F:ATP binding"/>
    <property type="evidence" value="ECO:0007669"/>
    <property type="project" value="UniProtKB-UniRule"/>
</dbReference>
<evidence type="ECO:0000256" key="9">
    <source>
        <dbReference type="ARBA" id="ARBA00022777"/>
    </source>
</evidence>
<feature type="region of interest" description="Disordered" evidence="17">
    <location>
        <begin position="598"/>
        <end position="626"/>
    </location>
</feature>
<protein>
    <recommendedName>
        <fullName evidence="16">Serine/threonine-protein kinase receptor</fullName>
        <ecNumber evidence="16">2.7.11.30</ecNumber>
    </recommendedName>
</protein>
<dbReference type="PRINTS" id="PR00653">
    <property type="entry name" value="ACTIVIN2R"/>
</dbReference>
<gene>
    <name evidence="20" type="ORF">OJAV_G00210130</name>
</gene>
<feature type="region of interest" description="Disordered" evidence="17">
    <location>
        <begin position="742"/>
        <end position="784"/>
    </location>
</feature>
<feature type="binding site" evidence="15">
    <location>
        <position position="229"/>
    </location>
    <ligand>
        <name>ATP</name>
        <dbReference type="ChEBI" id="CHEBI:30616"/>
    </ligand>
</feature>
<feature type="compositionally biased region" description="Low complexity" evidence="17">
    <location>
        <begin position="917"/>
        <end position="929"/>
    </location>
</feature>
<evidence type="ECO:0000256" key="1">
    <source>
        <dbReference type="ARBA" id="ARBA00004479"/>
    </source>
</evidence>
<keyword evidence="21" id="KW-1185">Reference proteome</keyword>
<evidence type="ECO:0000256" key="8">
    <source>
        <dbReference type="ARBA" id="ARBA00022741"/>
    </source>
</evidence>
<feature type="compositionally biased region" description="Polar residues" evidence="17">
    <location>
        <begin position="753"/>
        <end position="762"/>
    </location>
</feature>
<dbReference type="EMBL" id="CM012457">
    <property type="protein sequence ID" value="RVE58530.1"/>
    <property type="molecule type" value="Genomic_DNA"/>
</dbReference>
<evidence type="ECO:0000313" key="21">
    <source>
        <dbReference type="Proteomes" id="UP000283210"/>
    </source>
</evidence>
<evidence type="ECO:0000256" key="13">
    <source>
        <dbReference type="ARBA" id="ARBA00023136"/>
    </source>
</evidence>
<dbReference type="Proteomes" id="UP000283210">
    <property type="component" value="Chromosome 21"/>
</dbReference>
<dbReference type="InterPro" id="IPR000719">
    <property type="entry name" value="Prot_kinase_dom"/>
</dbReference>
<evidence type="ECO:0000256" key="4">
    <source>
        <dbReference type="ARBA" id="ARBA00022679"/>
    </source>
</evidence>
<evidence type="ECO:0000256" key="15">
    <source>
        <dbReference type="PROSITE-ProRule" id="PRU10141"/>
    </source>
</evidence>
<evidence type="ECO:0000256" key="7">
    <source>
        <dbReference type="ARBA" id="ARBA00022729"/>
    </source>
</evidence>
<evidence type="ECO:0000256" key="11">
    <source>
        <dbReference type="ARBA" id="ARBA00022842"/>
    </source>
</evidence>
<evidence type="ECO:0000256" key="17">
    <source>
        <dbReference type="SAM" id="MobiDB-lite"/>
    </source>
</evidence>
<keyword evidence="13 16" id="KW-0472">Membrane</keyword>
<feature type="compositionally biased region" description="Polar residues" evidence="17">
    <location>
        <begin position="599"/>
        <end position="610"/>
    </location>
</feature>
<feature type="signal peptide" evidence="18">
    <location>
        <begin position="1"/>
        <end position="20"/>
    </location>
</feature>
<dbReference type="OrthoDB" id="669224at2759"/>
<feature type="chain" id="PRO_5019500250" description="Serine/threonine-protein kinase receptor" evidence="18">
    <location>
        <begin position="21"/>
        <end position="1099"/>
    </location>
</feature>
<feature type="compositionally biased region" description="Low complexity" evidence="17">
    <location>
        <begin position="983"/>
        <end position="1003"/>
    </location>
</feature>
<dbReference type="Gene3D" id="1.10.510.10">
    <property type="entry name" value="Transferase(Phosphotransferase) domain 1"/>
    <property type="match status" value="1"/>
</dbReference>
<dbReference type="GO" id="GO:0005886">
    <property type="term" value="C:plasma membrane"/>
    <property type="evidence" value="ECO:0007669"/>
    <property type="project" value="TreeGrafter"/>
</dbReference>
<dbReference type="GO" id="GO:0043235">
    <property type="term" value="C:receptor complex"/>
    <property type="evidence" value="ECO:0007669"/>
    <property type="project" value="TreeGrafter"/>
</dbReference>
<dbReference type="PROSITE" id="PS50011">
    <property type="entry name" value="PROTEIN_KINASE_DOM"/>
    <property type="match status" value="1"/>
</dbReference>
<dbReference type="GO" id="GO:0030509">
    <property type="term" value="P:BMP signaling pathway"/>
    <property type="evidence" value="ECO:0007669"/>
    <property type="project" value="TreeGrafter"/>
</dbReference>
<comment type="similarity">
    <text evidence="2 16">Belongs to the protein kinase superfamily. TKL Ser/Thr protein kinase family. TGFB receptor subfamily.</text>
</comment>
<feature type="region of interest" description="Disordered" evidence="17">
    <location>
        <begin position="913"/>
        <end position="1003"/>
    </location>
</feature>
<dbReference type="InterPro" id="IPR011009">
    <property type="entry name" value="Kinase-like_dom_sf"/>
</dbReference>
<evidence type="ECO:0000256" key="10">
    <source>
        <dbReference type="ARBA" id="ARBA00022840"/>
    </source>
</evidence>
<keyword evidence="16" id="KW-0464">Manganese</keyword>
<feature type="compositionally biased region" description="Polar residues" evidence="17">
    <location>
        <begin position="772"/>
        <end position="781"/>
    </location>
</feature>
<dbReference type="InterPro" id="IPR000333">
    <property type="entry name" value="TGFB_receptor"/>
</dbReference>
<evidence type="ECO:0000256" key="2">
    <source>
        <dbReference type="ARBA" id="ARBA00009605"/>
    </source>
</evidence>
<evidence type="ECO:0000256" key="18">
    <source>
        <dbReference type="SAM" id="SignalP"/>
    </source>
</evidence>
<evidence type="ECO:0000256" key="14">
    <source>
        <dbReference type="ARBA" id="ARBA00023170"/>
    </source>
</evidence>
<keyword evidence="9 16" id="KW-0418">Kinase</keyword>
<feature type="region of interest" description="Disordered" evidence="17">
    <location>
        <begin position="714"/>
        <end position="733"/>
    </location>
</feature>
<dbReference type="Pfam" id="PF01064">
    <property type="entry name" value="Activin_recp"/>
    <property type="match status" value="1"/>
</dbReference>
<name>A0A437C7C6_ORYJA</name>
<dbReference type="InterPro" id="IPR045860">
    <property type="entry name" value="Snake_toxin-like_sf"/>
</dbReference>
<dbReference type="InterPro" id="IPR017441">
    <property type="entry name" value="Protein_kinase_ATP_BS"/>
</dbReference>
<evidence type="ECO:0000259" key="19">
    <source>
        <dbReference type="PROSITE" id="PS50011"/>
    </source>
</evidence>
<feature type="transmembrane region" description="Helical" evidence="16">
    <location>
        <begin position="150"/>
        <end position="171"/>
    </location>
</feature>
<keyword evidence="7 18" id="KW-0732">Signal</keyword>
<comment type="catalytic activity">
    <reaction evidence="16">
        <text>L-threonyl-[receptor-protein] + ATP = O-phospho-L-threonyl-[receptor-protein] + ADP + H(+)</text>
        <dbReference type="Rhea" id="RHEA:44880"/>
        <dbReference type="Rhea" id="RHEA-COMP:11024"/>
        <dbReference type="Rhea" id="RHEA-COMP:11025"/>
        <dbReference type="ChEBI" id="CHEBI:15378"/>
        <dbReference type="ChEBI" id="CHEBI:30013"/>
        <dbReference type="ChEBI" id="CHEBI:30616"/>
        <dbReference type="ChEBI" id="CHEBI:61977"/>
        <dbReference type="ChEBI" id="CHEBI:456216"/>
        <dbReference type="EC" id="2.7.11.30"/>
    </reaction>
</comment>
<accession>A0A437C7C6</accession>
<organism evidence="20 21">
    <name type="scientific">Oryzias javanicus</name>
    <name type="common">Javanese ricefish</name>
    <name type="synonym">Aplocheilus javanicus</name>
    <dbReference type="NCBI Taxonomy" id="123683"/>
    <lineage>
        <taxon>Eukaryota</taxon>
        <taxon>Metazoa</taxon>
        <taxon>Chordata</taxon>
        <taxon>Craniata</taxon>
        <taxon>Vertebrata</taxon>
        <taxon>Euteleostomi</taxon>
        <taxon>Actinopterygii</taxon>
        <taxon>Neopterygii</taxon>
        <taxon>Teleostei</taxon>
        <taxon>Neoteleostei</taxon>
        <taxon>Acanthomorphata</taxon>
        <taxon>Ovalentaria</taxon>
        <taxon>Atherinomorphae</taxon>
        <taxon>Beloniformes</taxon>
        <taxon>Adrianichthyidae</taxon>
        <taxon>Oryziinae</taxon>
        <taxon>Oryzias</taxon>
    </lineage>
</organism>
<evidence type="ECO:0000256" key="12">
    <source>
        <dbReference type="ARBA" id="ARBA00022989"/>
    </source>
</evidence>
<dbReference type="GO" id="GO:0005024">
    <property type="term" value="F:transforming growth factor beta receptor activity"/>
    <property type="evidence" value="ECO:0007669"/>
    <property type="project" value="TreeGrafter"/>
</dbReference>
<dbReference type="SUPFAM" id="SSF57302">
    <property type="entry name" value="Snake toxin-like"/>
    <property type="match status" value="1"/>
</dbReference>
<keyword evidence="11 16" id="KW-0460">Magnesium</keyword>
<dbReference type="SUPFAM" id="SSF56112">
    <property type="entry name" value="Protein kinase-like (PK-like)"/>
    <property type="match status" value="1"/>
</dbReference>
<evidence type="ECO:0000256" key="3">
    <source>
        <dbReference type="ARBA" id="ARBA00022527"/>
    </source>
</evidence>
<dbReference type="Gene3D" id="3.30.200.20">
    <property type="entry name" value="Phosphorylase Kinase, domain 1"/>
    <property type="match status" value="1"/>
</dbReference>
<dbReference type="Gene3D" id="2.10.60.10">
    <property type="entry name" value="CD59"/>
    <property type="match status" value="1"/>
</dbReference>
<dbReference type="PROSITE" id="PS00107">
    <property type="entry name" value="PROTEIN_KINASE_ATP"/>
    <property type="match status" value="1"/>
</dbReference>
<proteinExistence type="inferred from homology"/>
<feature type="region of interest" description="Disordered" evidence="17">
    <location>
        <begin position="678"/>
        <end position="705"/>
    </location>
</feature>
<dbReference type="GO" id="GO:0046872">
    <property type="term" value="F:metal ion binding"/>
    <property type="evidence" value="ECO:0007669"/>
    <property type="project" value="UniProtKB-KW"/>
</dbReference>
<keyword evidence="6 16" id="KW-0479">Metal-binding</keyword>
<dbReference type="PANTHER" id="PTHR23255:SF63">
    <property type="entry name" value="BONE MORPHOGENETIC PROTEIN RECEPTOR TYPE-2"/>
    <property type="match status" value="1"/>
</dbReference>
<comment type="subcellular location">
    <subcellularLocation>
        <location evidence="1 16">Membrane</location>
        <topology evidence="1 16">Single-pass type I membrane protein</topology>
    </subcellularLocation>
</comment>
<evidence type="ECO:0000256" key="6">
    <source>
        <dbReference type="ARBA" id="ARBA00022723"/>
    </source>
</evidence>
<evidence type="ECO:0000256" key="16">
    <source>
        <dbReference type="RuleBase" id="RU361271"/>
    </source>
</evidence>
<reference evidence="20 21" key="2">
    <citation type="submission" date="2019-01" db="EMBL/GenBank/DDBJ databases">
        <title>A chromosome length genome reference of the Java medaka (oryzias javanicus).</title>
        <authorList>
            <person name="Herpin A."/>
            <person name="Takehana Y."/>
            <person name="Naruse K."/>
            <person name="Ansai S."/>
            <person name="Kawaguchi M."/>
        </authorList>
    </citation>
    <scope>NUCLEOTIDE SEQUENCE [LARGE SCALE GENOMIC DNA]</scope>
    <source>
        <strain evidence="20">RS831</strain>
        <tissue evidence="20">Whole body</tissue>
    </source>
</reference>
<keyword evidence="12 16" id="KW-1133">Transmembrane helix</keyword>
<evidence type="ECO:0000256" key="5">
    <source>
        <dbReference type="ARBA" id="ARBA00022692"/>
    </source>
</evidence>